<evidence type="ECO:0000313" key="2">
    <source>
        <dbReference type="Proteomes" id="UP001295794"/>
    </source>
</evidence>
<accession>A0AAD2HZE2</accession>
<name>A0AAD2HZE2_9AGAR</name>
<evidence type="ECO:0000313" key="1">
    <source>
        <dbReference type="EMBL" id="CAK5284086.1"/>
    </source>
</evidence>
<dbReference type="Proteomes" id="UP001295794">
    <property type="component" value="Unassembled WGS sequence"/>
</dbReference>
<keyword evidence="2" id="KW-1185">Reference proteome</keyword>
<sequence length="90" mass="9932">PRMASSTSSPTSAMSLECDAPCPVSEAIFNDLVHYFKYACSAYIPVCPRPNGQNLVLEFGNFITDIQGFIARDDERKEFVVALRGRWVGG</sequence>
<dbReference type="EMBL" id="CAVNYO010000478">
    <property type="protein sequence ID" value="CAK5284086.1"/>
    <property type="molecule type" value="Genomic_DNA"/>
</dbReference>
<protein>
    <submittedName>
        <fullName evidence="1">Uncharacterized protein</fullName>
    </submittedName>
</protein>
<dbReference type="Gene3D" id="3.40.50.1820">
    <property type="entry name" value="alpha/beta hydrolase"/>
    <property type="match status" value="1"/>
</dbReference>
<feature type="non-terminal residue" evidence="1">
    <location>
        <position position="1"/>
    </location>
</feature>
<comment type="caution">
    <text evidence="1">The sequence shown here is derived from an EMBL/GenBank/DDBJ whole genome shotgun (WGS) entry which is preliminary data.</text>
</comment>
<dbReference type="AlphaFoldDB" id="A0AAD2HZE2"/>
<gene>
    <name evidence="1" type="ORF">MYCIT1_LOCUS37100</name>
</gene>
<reference evidence="1" key="1">
    <citation type="submission" date="2023-11" db="EMBL/GenBank/DDBJ databases">
        <authorList>
            <person name="De Vega J J."/>
            <person name="De Vega J J."/>
        </authorList>
    </citation>
    <scope>NUCLEOTIDE SEQUENCE</scope>
</reference>
<proteinExistence type="predicted"/>
<dbReference type="SUPFAM" id="SSF53474">
    <property type="entry name" value="alpha/beta-Hydrolases"/>
    <property type="match status" value="1"/>
</dbReference>
<dbReference type="InterPro" id="IPR029058">
    <property type="entry name" value="AB_hydrolase_fold"/>
</dbReference>
<organism evidence="1 2">
    <name type="scientific">Mycena citricolor</name>
    <dbReference type="NCBI Taxonomy" id="2018698"/>
    <lineage>
        <taxon>Eukaryota</taxon>
        <taxon>Fungi</taxon>
        <taxon>Dikarya</taxon>
        <taxon>Basidiomycota</taxon>
        <taxon>Agaricomycotina</taxon>
        <taxon>Agaricomycetes</taxon>
        <taxon>Agaricomycetidae</taxon>
        <taxon>Agaricales</taxon>
        <taxon>Marasmiineae</taxon>
        <taxon>Mycenaceae</taxon>
        <taxon>Mycena</taxon>
    </lineage>
</organism>